<dbReference type="EMBL" id="HBGE01024023">
    <property type="protein sequence ID" value="CAD9115285.1"/>
    <property type="molecule type" value="Transcribed_RNA"/>
</dbReference>
<keyword evidence="1" id="KW-0808">Transferase</keyword>
<proteinExistence type="predicted"/>
<dbReference type="PANTHER" id="PTHR43323">
    <property type="entry name" value="3-HYDROXY-3-METHYLGLUTARYL COENZYME A SYNTHASE"/>
    <property type="match status" value="1"/>
</dbReference>
<evidence type="ECO:0000313" key="3">
    <source>
        <dbReference type="EMBL" id="CAD9115285.1"/>
    </source>
</evidence>
<feature type="domain" description="Hydroxymethylglutaryl-coenzyme A synthase C-terminal" evidence="2">
    <location>
        <begin position="23"/>
        <end position="122"/>
    </location>
</feature>
<name>A0A7S1LW29_ALECA</name>
<protein>
    <recommendedName>
        <fullName evidence="2">Hydroxymethylglutaryl-coenzyme A synthase C-terminal domain-containing protein</fullName>
    </recommendedName>
</protein>
<dbReference type="GO" id="GO:0006084">
    <property type="term" value="P:acetyl-CoA metabolic process"/>
    <property type="evidence" value="ECO:0007669"/>
    <property type="project" value="InterPro"/>
</dbReference>
<evidence type="ECO:0000256" key="1">
    <source>
        <dbReference type="ARBA" id="ARBA00022679"/>
    </source>
</evidence>
<dbReference type="Pfam" id="PF08540">
    <property type="entry name" value="HMG_CoA_synt_C"/>
    <property type="match status" value="1"/>
</dbReference>
<evidence type="ECO:0000259" key="2">
    <source>
        <dbReference type="Pfam" id="PF08540"/>
    </source>
</evidence>
<dbReference type="GO" id="GO:0004421">
    <property type="term" value="F:hydroxymethylglutaryl-CoA synthase activity"/>
    <property type="evidence" value="ECO:0007669"/>
    <property type="project" value="InterPro"/>
</dbReference>
<dbReference type="GO" id="GO:0010142">
    <property type="term" value="P:farnesyl diphosphate biosynthetic process, mevalonate pathway"/>
    <property type="evidence" value="ECO:0007669"/>
    <property type="project" value="InterPro"/>
</dbReference>
<dbReference type="InterPro" id="IPR013746">
    <property type="entry name" value="HMG_CoA_synt_C_dom"/>
</dbReference>
<gene>
    <name evidence="3" type="ORF">ACAT0790_LOCUS14535</name>
</gene>
<dbReference type="SUPFAM" id="SSF53901">
    <property type="entry name" value="Thiolase-like"/>
    <property type="match status" value="1"/>
</dbReference>
<sequence>MAFAGAGSTATLFFPDAPMPHHSTRASAVLHRFDFFKPVGWHDMAPITDGKYSVECYLDALDACYKTLRKKLNNRDVLAITDYNVFHTGGGYHIVRKAFERLVRNERPDSKGPERDHLVETKLNVSCSLLKIIGPCHTVSSFLNTSSVIMNTMEKGLGKVICVFTYGSGCAASMYQMRIDDVPYFDPIEIWKLKFYRNALKCNPEECIIHNFYVQTWMKFDYKPHGRKLFGVPVEMQQLDVYYLMEIDQWGRRFFHRGGMRAGAWTKEHKAMMSDNARHYDKTENRHLRQYYGDLPPDGAEYFKRPWEMLNQDAAQELEDKWRAIEFEMSYDYRQDDAAEEVVSEKTAKGNPDQQLVVVSKGNLNSWMVRSENDGQPHAYHIVGTWTCMGQPEEMQYSPDGTYQFEVTLGANGWEQFYIVQDGDMNRPIWPAYERSYKDMPCIGPTYLQKPTKFWLINGNPPDDLPNDDFGEPGDKYLVSFKWDNLKRMTWKKVATKEETYVDTASYWLIGSWTCWDPIEIPKDNSAECRFSIEVQKTPLDLKFQILRNQDTLQRIYPEIEEGCGDAYSKIALNEFGTGKYWDIPSREGDTFNLVLQRDPNDLSEVSVSWTSLGSRPVQAIPNRYFLIGTSNNWAKDGVYTEMYWNDQAKGYTCDVQLYAIPTEFIIIENKNQEMKFHPDKKDCSQIQAHEVKGPDNDHQGRNWHIGKSVADKARINDVFVVKLELEPKRSVTWKKKDL</sequence>
<dbReference type="InterPro" id="IPR016039">
    <property type="entry name" value="Thiolase-like"/>
</dbReference>
<dbReference type="AlphaFoldDB" id="A0A7S1LW29"/>
<dbReference type="Gene3D" id="3.40.47.10">
    <property type="match status" value="1"/>
</dbReference>
<accession>A0A7S1LW29</accession>
<organism evidence="3">
    <name type="scientific">Alexandrium catenella</name>
    <name type="common">Red tide dinoflagellate</name>
    <name type="synonym">Gonyaulax catenella</name>
    <dbReference type="NCBI Taxonomy" id="2925"/>
    <lineage>
        <taxon>Eukaryota</taxon>
        <taxon>Sar</taxon>
        <taxon>Alveolata</taxon>
        <taxon>Dinophyceae</taxon>
        <taxon>Gonyaulacales</taxon>
        <taxon>Pyrocystaceae</taxon>
        <taxon>Alexandrium</taxon>
    </lineage>
</organism>
<reference evidence="3" key="1">
    <citation type="submission" date="2021-01" db="EMBL/GenBank/DDBJ databases">
        <authorList>
            <person name="Corre E."/>
            <person name="Pelletier E."/>
            <person name="Niang G."/>
            <person name="Scheremetjew M."/>
            <person name="Finn R."/>
            <person name="Kale V."/>
            <person name="Holt S."/>
            <person name="Cochrane G."/>
            <person name="Meng A."/>
            <person name="Brown T."/>
            <person name="Cohen L."/>
        </authorList>
    </citation>
    <scope>NUCLEOTIDE SEQUENCE</scope>
    <source>
        <strain evidence="3">OF101</strain>
    </source>
</reference>
<dbReference type="PANTHER" id="PTHR43323:SF2">
    <property type="entry name" value="HYDROXYMETHYLGLUTARYL-COA SYNTHASE"/>
    <property type="match status" value="1"/>
</dbReference>